<protein>
    <submittedName>
        <fullName evidence="2">Uncharacterized protein</fullName>
    </submittedName>
</protein>
<dbReference type="Proteomes" id="UP000306223">
    <property type="component" value="Unassembled WGS sequence"/>
</dbReference>
<accession>A0A4U0QJX2</accession>
<proteinExistence type="predicted"/>
<evidence type="ECO:0000256" key="1">
    <source>
        <dbReference type="SAM" id="Phobius"/>
    </source>
</evidence>
<evidence type="ECO:0000313" key="3">
    <source>
        <dbReference type="Proteomes" id="UP000306223"/>
    </source>
</evidence>
<feature type="transmembrane region" description="Helical" evidence="1">
    <location>
        <begin position="41"/>
        <end position="64"/>
    </location>
</feature>
<keyword evidence="1" id="KW-0812">Transmembrane</keyword>
<evidence type="ECO:0000313" key="2">
    <source>
        <dbReference type="EMBL" id="TJZ82025.1"/>
    </source>
</evidence>
<dbReference type="RefSeq" id="WP_136857802.1">
    <property type="nucleotide sequence ID" value="NZ_SUNH01000025.1"/>
</dbReference>
<keyword evidence="1" id="KW-1133">Transmembrane helix</keyword>
<keyword evidence="3" id="KW-1185">Reference proteome</keyword>
<dbReference type="AlphaFoldDB" id="A0A4U0QJX2"/>
<name>A0A4U0QJX2_9RHOB</name>
<keyword evidence="1" id="KW-0472">Membrane</keyword>
<comment type="caution">
    <text evidence="2">The sequence shown here is derived from an EMBL/GenBank/DDBJ whole genome shotgun (WGS) entry which is preliminary data.</text>
</comment>
<dbReference type="EMBL" id="SUNH01000025">
    <property type="protein sequence ID" value="TJZ82025.1"/>
    <property type="molecule type" value="Genomic_DNA"/>
</dbReference>
<sequence length="74" mass="8104">MTELAVGNAGKGFGEPAGNMRNQKSTVVVRVLAGRKLSRHLLLWLGILLQTFGLAEANILRAFYADVDFCWSPL</sequence>
<reference evidence="2 3" key="1">
    <citation type="submission" date="2019-04" db="EMBL/GenBank/DDBJ databases">
        <authorList>
            <person name="Li J."/>
        </authorList>
    </citation>
    <scope>NUCLEOTIDE SEQUENCE [LARGE SCALE GENOMIC DNA]</scope>
    <source>
        <strain evidence="2 3">CCTCC AB2016182</strain>
    </source>
</reference>
<gene>
    <name evidence="2" type="ORF">FA740_15820</name>
</gene>
<organism evidence="2 3">
    <name type="scientific">Paracoccus hibiscisoli</name>
    <dbReference type="NCBI Taxonomy" id="2023261"/>
    <lineage>
        <taxon>Bacteria</taxon>
        <taxon>Pseudomonadati</taxon>
        <taxon>Pseudomonadota</taxon>
        <taxon>Alphaproteobacteria</taxon>
        <taxon>Rhodobacterales</taxon>
        <taxon>Paracoccaceae</taxon>
        <taxon>Paracoccus</taxon>
    </lineage>
</organism>